<proteinExistence type="predicted"/>
<evidence type="ECO:0000256" key="1">
    <source>
        <dbReference type="SAM" id="MobiDB-lite"/>
    </source>
</evidence>
<feature type="compositionally biased region" description="Basic and acidic residues" evidence="1">
    <location>
        <begin position="290"/>
        <end position="304"/>
    </location>
</feature>
<dbReference type="Gramene" id="OIT32841">
    <property type="protein sequence ID" value="OIT32841"/>
    <property type="gene ID" value="A4A49_39314"/>
</dbReference>
<gene>
    <name evidence="2" type="ORF">A4A49_39314</name>
</gene>
<dbReference type="AlphaFoldDB" id="A0A314KTS4"/>
<evidence type="ECO:0000313" key="3">
    <source>
        <dbReference type="Proteomes" id="UP000187609"/>
    </source>
</evidence>
<comment type="caution">
    <text evidence="2">The sequence shown here is derived from an EMBL/GenBank/DDBJ whole genome shotgun (WGS) entry which is preliminary data.</text>
</comment>
<evidence type="ECO:0008006" key="4">
    <source>
        <dbReference type="Google" id="ProtNLM"/>
    </source>
</evidence>
<feature type="compositionally biased region" description="Polar residues" evidence="1">
    <location>
        <begin position="268"/>
        <end position="289"/>
    </location>
</feature>
<dbReference type="EMBL" id="MJEQ01000986">
    <property type="protein sequence ID" value="OIT32841.1"/>
    <property type="molecule type" value="Genomic_DNA"/>
</dbReference>
<sequence>MAKIRVEVDLLKPLSQSVFVGQEYEDSPLKDYTQKLEYEGVPKYCKHCRKIGHYMVNCRALEKKKVENKEEEEVQNQDNDPQLSTGQEGSIPANNSNEEVQKLLNSKSTQNQQIEDDKLKIKKDSRKKTKQKKTRKMPKKKSKVLFKPANSKRRDKSDSAAKQNDFSEQSIEESILSPATKDKTFQKDQSEENNNNETISEANELDLGNDQQMQTGLRQASQENGIEGIEKLDQCYESSSSTVPTEIRNQPGLQLVVDLYENKEDCNITNLENDSSDSFQEAEQLSNQQELRKEDQDSHIHTDDQQQNTRRGRSETRKSGKRHKNKTQPSVRRNQKENNPPNCLND</sequence>
<reference evidence="2" key="1">
    <citation type="submission" date="2016-11" db="EMBL/GenBank/DDBJ databases">
        <title>The genome of Nicotiana attenuata.</title>
        <authorList>
            <person name="Xu S."/>
            <person name="Brockmoeller T."/>
            <person name="Gaquerel E."/>
            <person name="Navarro A."/>
            <person name="Kuhl H."/>
            <person name="Gase K."/>
            <person name="Ling Z."/>
            <person name="Zhou W."/>
            <person name="Kreitzer C."/>
            <person name="Stanke M."/>
            <person name="Tang H."/>
            <person name="Lyons E."/>
            <person name="Pandey P."/>
            <person name="Pandey S.P."/>
            <person name="Timmermann B."/>
            <person name="Baldwin I.T."/>
        </authorList>
    </citation>
    <scope>NUCLEOTIDE SEQUENCE [LARGE SCALE GENOMIC DNA]</scope>
    <source>
        <strain evidence="2">UT</strain>
    </source>
</reference>
<feature type="region of interest" description="Disordered" evidence="1">
    <location>
        <begin position="68"/>
        <end position="251"/>
    </location>
</feature>
<feature type="compositionally biased region" description="Basic and acidic residues" evidence="1">
    <location>
        <begin position="180"/>
        <end position="190"/>
    </location>
</feature>
<feature type="compositionally biased region" description="Polar residues" evidence="1">
    <location>
        <begin position="327"/>
        <end position="346"/>
    </location>
</feature>
<feature type="compositionally biased region" description="Polar residues" evidence="1">
    <location>
        <begin position="78"/>
        <end position="113"/>
    </location>
</feature>
<accession>A0A314KTS4</accession>
<feature type="compositionally biased region" description="Polar residues" evidence="1">
    <location>
        <begin position="236"/>
        <end position="251"/>
    </location>
</feature>
<dbReference type="Proteomes" id="UP000187609">
    <property type="component" value="Unassembled WGS sequence"/>
</dbReference>
<keyword evidence="3" id="KW-1185">Reference proteome</keyword>
<feature type="compositionally biased region" description="Low complexity" evidence="1">
    <location>
        <begin position="192"/>
        <end position="202"/>
    </location>
</feature>
<protein>
    <recommendedName>
        <fullName evidence="4">CCHC-type domain-containing protein</fullName>
    </recommendedName>
</protein>
<organism evidence="2 3">
    <name type="scientific">Nicotiana attenuata</name>
    <name type="common">Coyote tobacco</name>
    <dbReference type="NCBI Taxonomy" id="49451"/>
    <lineage>
        <taxon>Eukaryota</taxon>
        <taxon>Viridiplantae</taxon>
        <taxon>Streptophyta</taxon>
        <taxon>Embryophyta</taxon>
        <taxon>Tracheophyta</taxon>
        <taxon>Spermatophyta</taxon>
        <taxon>Magnoliopsida</taxon>
        <taxon>eudicotyledons</taxon>
        <taxon>Gunneridae</taxon>
        <taxon>Pentapetalae</taxon>
        <taxon>asterids</taxon>
        <taxon>lamiids</taxon>
        <taxon>Solanales</taxon>
        <taxon>Solanaceae</taxon>
        <taxon>Nicotianoideae</taxon>
        <taxon>Nicotianeae</taxon>
        <taxon>Nicotiana</taxon>
    </lineage>
</organism>
<evidence type="ECO:0000313" key="2">
    <source>
        <dbReference type="EMBL" id="OIT32841.1"/>
    </source>
</evidence>
<feature type="compositionally biased region" description="Polar residues" evidence="1">
    <location>
        <begin position="160"/>
        <end position="169"/>
    </location>
</feature>
<feature type="region of interest" description="Disordered" evidence="1">
    <location>
        <begin position="268"/>
        <end position="346"/>
    </location>
</feature>
<feature type="compositionally biased region" description="Basic residues" evidence="1">
    <location>
        <begin position="120"/>
        <end position="154"/>
    </location>
</feature>
<feature type="compositionally biased region" description="Polar residues" evidence="1">
    <location>
        <begin position="209"/>
        <end position="224"/>
    </location>
</feature>
<name>A0A314KTS4_NICAT</name>